<dbReference type="AlphaFoldDB" id="A0A2K5Y811"/>
<dbReference type="Pfam" id="PF21022">
    <property type="entry name" value="Rap-GAP_dimer"/>
    <property type="match status" value="1"/>
</dbReference>
<evidence type="ECO:0000256" key="3">
    <source>
        <dbReference type="PROSITE-ProRule" id="PRU00165"/>
    </source>
</evidence>
<evidence type="ECO:0000259" key="5">
    <source>
        <dbReference type="PROSITE" id="PS50085"/>
    </source>
</evidence>
<reference evidence="6" key="1">
    <citation type="submission" date="2025-08" db="UniProtKB">
        <authorList>
            <consortium name="Ensembl"/>
        </authorList>
    </citation>
    <scope>IDENTIFICATION</scope>
</reference>
<name>A0A2K5Y811_MANLE</name>
<dbReference type="PROSITE" id="PS50085">
    <property type="entry name" value="RAPGAP"/>
    <property type="match status" value="1"/>
</dbReference>
<dbReference type="GO" id="GO:0005096">
    <property type="term" value="F:GTPase activator activity"/>
    <property type="evidence" value="ECO:0007669"/>
    <property type="project" value="UniProtKB-UniRule"/>
</dbReference>
<dbReference type="FunFam" id="3.40.50.11210:FF:000003">
    <property type="entry name" value="RAP1 GTPase activating protein 2"/>
    <property type="match status" value="1"/>
</dbReference>
<dbReference type="GO" id="GO:0002250">
    <property type="term" value="P:adaptive immune response"/>
    <property type="evidence" value="ECO:0007669"/>
    <property type="project" value="UniProtKB-ARBA"/>
</dbReference>
<evidence type="ECO:0000256" key="2">
    <source>
        <dbReference type="ARBA" id="ARBA00057316"/>
    </source>
</evidence>
<dbReference type="Ensembl" id="ENSMLET00000035131.1">
    <property type="protein sequence ID" value="ENSMLEP00000011706.1"/>
    <property type="gene ID" value="ENSMLEG00000029846.1"/>
</dbReference>
<evidence type="ECO:0000313" key="7">
    <source>
        <dbReference type="Proteomes" id="UP000233140"/>
    </source>
</evidence>
<organism evidence="6 7">
    <name type="scientific">Mandrillus leucophaeus</name>
    <name type="common">Drill</name>
    <name type="synonym">Papio leucophaeus</name>
    <dbReference type="NCBI Taxonomy" id="9568"/>
    <lineage>
        <taxon>Eukaryota</taxon>
        <taxon>Metazoa</taxon>
        <taxon>Chordata</taxon>
        <taxon>Craniata</taxon>
        <taxon>Vertebrata</taxon>
        <taxon>Euteleostomi</taxon>
        <taxon>Mammalia</taxon>
        <taxon>Eutheria</taxon>
        <taxon>Euarchontoglires</taxon>
        <taxon>Primates</taxon>
        <taxon>Haplorrhini</taxon>
        <taxon>Catarrhini</taxon>
        <taxon>Cercopithecidae</taxon>
        <taxon>Cercopithecinae</taxon>
        <taxon>Mandrillus</taxon>
    </lineage>
</organism>
<feature type="compositionally biased region" description="Low complexity" evidence="4">
    <location>
        <begin position="653"/>
        <end position="662"/>
    </location>
</feature>
<dbReference type="PANTHER" id="PTHR15711">
    <property type="entry name" value="RAP GTPASE-ACTIVATING PROTEIN"/>
    <property type="match status" value="1"/>
</dbReference>
<feature type="region of interest" description="Disordered" evidence="4">
    <location>
        <begin position="1"/>
        <end position="60"/>
    </location>
</feature>
<evidence type="ECO:0000313" key="6">
    <source>
        <dbReference type="Ensembl" id="ENSMLEP00000011706.1"/>
    </source>
</evidence>
<keyword evidence="1 3" id="KW-0343">GTPase activation</keyword>
<dbReference type="InterPro" id="IPR000331">
    <property type="entry name" value="Rap/Ran_GAP_dom"/>
</dbReference>
<protein>
    <submittedName>
        <fullName evidence="6">RAP1 GTPase activating protein 2</fullName>
    </submittedName>
</protein>
<evidence type="ECO:0000256" key="4">
    <source>
        <dbReference type="SAM" id="MobiDB-lite"/>
    </source>
</evidence>
<feature type="compositionally biased region" description="Low complexity" evidence="4">
    <location>
        <begin position="610"/>
        <end position="622"/>
    </location>
</feature>
<dbReference type="Proteomes" id="UP000233140">
    <property type="component" value="Unassembled WGS sequence"/>
</dbReference>
<sequence length="705" mass="76843">GAGRKQELANSSDVTLPDRPLSPPLTAPPTMKVRGFDSGRQGGERGIKLEEQKPGPQKNKVGPSLCLQVVEKGGPYPQVILPQFGGYWIEDPENVGTPTSLGSSICEEEEEDNLSPNTFGYKLECKGEARAYRRHFLGKDHLNFYCTGSSLGNLILSVKCEEAEGIEYLRIILRSKLKTVHERIPLAGLSKLPSVPQIAKAFCDDAVGLRFNPVLYPKASQMIVSYDEHEVNNTFKFGVIYQKARQTLEEELFGNNEESPAFKEFLDLLGDTITLQDFKGFRGGLDVTHGQTGVESVYTTFRDREIMFHVSTKLPFTEGDAQQLQRKRHIGNDIVAIIFQEENTPFVPDMIASNFLHAYIVVQVETPGTETPSYKVSVTAREDVPTFGPPLPSPPVFQKGRDFREFLLTKLTNAENACCKSDKFAKLEDRTRAALLDNLHDELHAHTQAMLGLGPEEDKFENGGHGGFLESFKRAIRVRSHSMETMVGGQKKSHSGGIPGSLSGGISHNSMEVTKTTFSPPVVAATAKNQSRSPIKRRSGLFPRLHTGSEGQGDSRARCDSTSSTPKTPDGGHSSQEIKSETSSNPSSPEICPNKEKPFMKLKENGRAISRSSSSTSSVSSTAGEGEAMEEGDSGSSQPSTTSPFRQEVFVYSPSPSGESPSLGAAATPIIMGRSPTDAKSRNSPRSNLKFRFDKLSHASSGAGH</sequence>
<dbReference type="PANTHER" id="PTHR15711:SF17">
    <property type="entry name" value="RAP1 GTPASE-ACTIVATING PROTEIN 2"/>
    <property type="match status" value="1"/>
</dbReference>
<feature type="compositionally biased region" description="Polar residues" evidence="4">
    <location>
        <begin position="560"/>
        <end position="588"/>
    </location>
</feature>
<dbReference type="Gene3D" id="6.10.140.210">
    <property type="match status" value="1"/>
</dbReference>
<feature type="domain" description="Rap-GAP" evidence="5">
    <location>
        <begin position="223"/>
        <end position="439"/>
    </location>
</feature>
<feature type="region of interest" description="Disordered" evidence="4">
    <location>
        <begin position="524"/>
        <end position="705"/>
    </location>
</feature>
<dbReference type="InterPro" id="IPR050989">
    <property type="entry name" value="Rap1_Ran_GAP"/>
</dbReference>
<evidence type="ECO:0000256" key="1">
    <source>
        <dbReference type="ARBA" id="ARBA00022468"/>
    </source>
</evidence>
<dbReference type="GO" id="GO:0051056">
    <property type="term" value="P:regulation of small GTPase mediated signal transduction"/>
    <property type="evidence" value="ECO:0007669"/>
    <property type="project" value="InterPro"/>
</dbReference>
<comment type="function">
    <text evidence="2">GTPase activator for the nuclear Ras-related regulatory protein RAP-1A (KREV-1), converting it to the putatively inactive GDP-bound state.</text>
</comment>
<proteinExistence type="predicted"/>
<gene>
    <name evidence="6" type="primary">RAP1GAP2</name>
</gene>
<feature type="compositionally biased region" description="Basic and acidic residues" evidence="4">
    <location>
        <begin position="593"/>
        <end position="606"/>
    </location>
</feature>
<reference evidence="6" key="2">
    <citation type="submission" date="2025-09" db="UniProtKB">
        <authorList>
            <consortium name="Ensembl"/>
        </authorList>
    </citation>
    <scope>IDENTIFICATION</scope>
</reference>
<dbReference type="GeneTree" id="ENSGT00940000160935"/>
<dbReference type="InterPro" id="IPR035974">
    <property type="entry name" value="Rap/Ran-GAP_sf"/>
</dbReference>
<dbReference type="Pfam" id="PF02145">
    <property type="entry name" value="Rap_GAP"/>
    <property type="match status" value="1"/>
</dbReference>
<accession>A0A2K5Y811</accession>
<dbReference type="Gene3D" id="3.40.50.11210">
    <property type="entry name" value="Rap/Ran-GAP"/>
    <property type="match status" value="1"/>
</dbReference>
<dbReference type="GO" id="GO:0005737">
    <property type="term" value="C:cytoplasm"/>
    <property type="evidence" value="ECO:0007669"/>
    <property type="project" value="TreeGrafter"/>
</dbReference>
<feature type="compositionally biased region" description="Polar residues" evidence="4">
    <location>
        <begin position="634"/>
        <end position="645"/>
    </location>
</feature>
<dbReference type="SUPFAM" id="SSF111347">
    <property type="entry name" value="Rap/Ran-GAP"/>
    <property type="match status" value="1"/>
</dbReference>
<dbReference type="GO" id="GO:0005886">
    <property type="term" value="C:plasma membrane"/>
    <property type="evidence" value="ECO:0007669"/>
    <property type="project" value="TreeGrafter"/>
</dbReference>
<feature type="compositionally biased region" description="Basic and acidic residues" evidence="4">
    <location>
        <begin position="34"/>
        <end position="53"/>
    </location>
</feature>
<feature type="region of interest" description="Disordered" evidence="4">
    <location>
        <begin position="484"/>
        <end position="508"/>
    </location>
</feature>
<keyword evidence="7" id="KW-1185">Reference proteome</keyword>